<dbReference type="EMBL" id="CM000880">
    <property type="protein sequence ID" value="KQK19582.1"/>
    <property type="molecule type" value="Genomic_DNA"/>
</dbReference>
<evidence type="ECO:0000313" key="3">
    <source>
        <dbReference type="EnsemblPlants" id="KQK19582"/>
    </source>
</evidence>
<reference evidence="3" key="3">
    <citation type="submission" date="2018-08" db="UniProtKB">
        <authorList>
            <consortium name="EnsemblPlants"/>
        </authorList>
    </citation>
    <scope>IDENTIFICATION</scope>
    <source>
        <strain evidence="3">cv. Bd21</strain>
    </source>
</reference>
<feature type="region of interest" description="Disordered" evidence="1">
    <location>
        <begin position="42"/>
        <end position="160"/>
    </location>
</feature>
<dbReference type="OrthoDB" id="1929495at2759"/>
<dbReference type="KEGG" id="bdi:100836720"/>
<dbReference type="ExpressionAtlas" id="A0A0Q3NPU9">
    <property type="expression patterns" value="baseline"/>
</dbReference>
<feature type="compositionally biased region" description="Basic and acidic residues" evidence="1">
    <location>
        <begin position="131"/>
        <end position="142"/>
    </location>
</feature>
<dbReference type="Proteomes" id="UP000008810">
    <property type="component" value="Chromosome 1"/>
</dbReference>
<dbReference type="GeneID" id="100836720"/>
<feature type="compositionally biased region" description="Basic and acidic residues" evidence="1">
    <location>
        <begin position="337"/>
        <end position="347"/>
    </location>
</feature>
<feature type="compositionally biased region" description="Low complexity" evidence="1">
    <location>
        <begin position="9"/>
        <end position="21"/>
    </location>
</feature>
<evidence type="ECO:0000256" key="1">
    <source>
        <dbReference type="SAM" id="MobiDB-lite"/>
    </source>
</evidence>
<dbReference type="STRING" id="15368.A0A0Q3NPU9"/>
<reference evidence="2 3" key="1">
    <citation type="journal article" date="2010" name="Nature">
        <title>Genome sequencing and analysis of the model grass Brachypodium distachyon.</title>
        <authorList>
            <consortium name="International Brachypodium Initiative"/>
        </authorList>
    </citation>
    <scope>NUCLEOTIDE SEQUENCE [LARGE SCALE GENOMIC DNA]</scope>
    <source>
        <strain evidence="2 3">Bd21</strain>
    </source>
</reference>
<dbReference type="PANTHER" id="PTHR34546:SF3">
    <property type="entry name" value="OS06G0153600 PROTEIN"/>
    <property type="match status" value="1"/>
</dbReference>
<gene>
    <name evidence="3" type="primary">LOC100836720</name>
    <name evidence="2" type="ORF">BRADI_1g49150v3</name>
</gene>
<organism evidence="2">
    <name type="scientific">Brachypodium distachyon</name>
    <name type="common">Purple false brome</name>
    <name type="synonym">Trachynia distachya</name>
    <dbReference type="NCBI Taxonomy" id="15368"/>
    <lineage>
        <taxon>Eukaryota</taxon>
        <taxon>Viridiplantae</taxon>
        <taxon>Streptophyta</taxon>
        <taxon>Embryophyta</taxon>
        <taxon>Tracheophyta</taxon>
        <taxon>Spermatophyta</taxon>
        <taxon>Magnoliopsida</taxon>
        <taxon>Liliopsida</taxon>
        <taxon>Poales</taxon>
        <taxon>Poaceae</taxon>
        <taxon>BOP clade</taxon>
        <taxon>Pooideae</taxon>
        <taxon>Stipodae</taxon>
        <taxon>Brachypodieae</taxon>
        <taxon>Brachypodium</taxon>
    </lineage>
</organism>
<name>A0A0Q3NPU9_BRADI</name>
<dbReference type="EnsemblPlants" id="KQK19582">
    <property type="protein sequence ID" value="KQK19582"/>
    <property type="gene ID" value="BRADI_1g49150v3"/>
</dbReference>
<dbReference type="RefSeq" id="XP_003561090.2">
    <property type="nucleotide sequence ID" value="XM_003561042.4"/>
</dbReference>
<dbReference type="AlphaFoldDB" id="A0A0Q3NPU9"/>
<keyword evidence="4" id="KW-1185">Reference proteome</keyword>
<evidence type="ECO:0000313" key="2">
    <source>
        <dbReference type="EMBL" id="KQK19582.1"/>
    </source>
</evidence>
<feature type="region of interest" description="Disordered" evidence="1">
    <location>
        <begin position="304"/>
        <end position="378"/>
    </location>
</feature>
<feature type="region of interest" description="Disordered" evidence="1">
    <location>
        <begin position="1"/>
        <end position="29"/>
    </location>
</feature>
<feature type="compositionally biased region" description="Pro residues" evidence="1">
    <location>
        <begin position="45"/>
        <end position="57"/>
    </location>
</feature>
<sequence>MTHRHPGPSRRAAARAAMAPPYSDRDRDRVLGEEVLYLHSLWRQGPPPDSAPAPPARVPGGSIATRIRAERRQRRKLEHPPEPEDPGSAWPLPPSPPASPASRWAVASSSPARQSPPPSPGSLAQQAALRAADEFFSRHASRDDEEGSDSESDDEEEEEEAARFFMGLFERDAALRGYYERRCEDGEFLCMGCAGKKARKGKCRKFHGCLGLVHHAHGAKRCGRPRAHRALTAALCRVLGWDMERLPSIVTDPRGTLGQALDGDGAAAHEIKEDIDTRNNAVPLSDGEAVKKDVVIDTGKCVPSINDNAGEVHEQEKGIGSAEKEDTDDIDPPSSEDIPKEVCKTVQEEEAATENGEHANNVVRTGGDDSANLGNNPMDSPKVYSCTHAIWTSRMEI</sequence>
<proteinExistence type="predicted"/>
<feature type="compositionally biased region" description="Acidic residues" evidence="1">
    <location>
        <begin position="143"/>
        <end position="160"/>
    </location>
</feature>
<evidence type="ECO:0000313" key="4">
    <source>
        <dbReference type="Proteomes" id="UP000008810"/>
    </source>
</evidence>
<accession>A0A0Q3NPU9</accession>
<feature type="compositionally biased region" description="Low complexity" evidence="1">
    <location>
        <begin position="100"/>
        <end position="113"/>
    </location>
</feature>
<dbReference type="PANTHER" id="PTHR34546">
    <property type="entry name" value="OS06G0153600 PROTEIN"/>
    <property type="match status" value="1"/>
</dbReference>
<protein>
    <submittedName>
        <fullName evidence="2 3">Uncharacterized protein</fullName>
    </submittedName>
</protein>
<reference evidence="2" key="2">
    <citation type="submission" date="2017-06" db="EMBL/GenBank/DDBJ databases">
        <title>WGS assembly of Brachypodium distachyon.</title>
        <authorList>
            <consortium name="The International Brachypodium Initiative"/>
            <person name="Lucas S."/>
            <person name="Harmon-Smith M."/>
            <person name="Lail K."/>
            <person name="Tice H."/>
            <person name="Grimwood J."/>
            <person name="Bruce D."/>
            <person name="Barry K."/>
            <person name="Shu S."/>
            <person name="Lindquist E."/>
            <person name="Wang M."/>
            <person name="Pitluck S."/>
            <person name="Vogel J.P."/>
            <person name="Garvin D.F."/>
            <person name="Mockler T.C."/>
            <person name="Schmutz J."/>
            <person name="Rokhsar D."/>
            <person name="Bevan M.W."/>
        </authorList>
    </citation>
    <scope>NUCLEOTIDE SEQUENCE</scope>
    <source>
        <strain evidence="2">Bd21</strain>
    </source>
</reference>
<dbReference type="Gramene" id="KQK19582">
    <property type="protein sequence ID" value="KQK19582"/>
    <property type="gene ID" value="BRADI_1g49150v3"/>
</dbReference>